<dbReference type="EMBL" id="JAINZZ010000006">
    <property type="protein sequence ID" value="MBY8877473.1"/>
    <property type="molecule type" value="Genomic_DNA"/>
</dbReference>
<keyword evidence="1" id="KW-0812">Transmembrane</keyword>
<evidence type="ECO:0000313" key="3">
    <source>
        <dbReference type="Proteomes" id="UP000778578"/>
    </source>
</evidence>
<keyword evidence="3" id="KW-1185">Reference proteome</keyword>
<evidence type="ECO:0000313" key="2">
    <source>
        <dbReference type="EMBL" id="MBY8877473.1"/>
    </source>
</evidence>
<name>A0ABS7Q3E0_9ACTN</name>
<protein>
    <submittedName>
        <fullName evidence="2">Uncharacterized protein</fullName>
    </submittedName>
</protein>
<dbReference type="RefSeq" id="WP_222961638.1">
    <property type="nucleotide sequence ID" value="NZ_JAINZZ010000006.1"/>
</dbReference>
<gene>
    <name evidence="2" type="ORF">K7862_07465</name>
</gene>
<evidence type="ECO:0000256" key="1">
    <source>
        <dbReference type="SAM" id="Phobius"/>
    </source>
</evidence>
<dbReference type="Proteomes" id="UP000778578">
    <property type="component" value="Unassembled WGS sequence"/>
</dbReference>
<proteinExistence type="predicted"/>
<accession>A0ABS7Q3E0</accession>
<reference evidence="2 3" key="1">
    <citation type="submission" date="2021-08" db="EMBL/GenBank/DDBJ databases">
        <title>WGS of actinomycetes from Thailand.</title>
        <authorList>
            <person name="Thawai C."/>
        </authorList>
    </citation>
    <scope>NUCLEOTIDE SEQUENCE [LARGE SCALE GENOMIC DNA]</scope>
    <source>
        <strain evidence="2 3">PLK6-54</strain>
    </source>
</reference>
<comment type="caution">
    <text evidence="2">The sequence shown here is derived from an EMBL/GenBank/DDBJ whole genome shotgun (WGS) entry which is preliminary data.</text>
</comment>
<organism evidence="2 3">
    <name type="scientific">Actinacidiphila acidipaludis</name>
    <dbReference type="NCBI Taxonomy" id="2873382"/>
    <lineage>
        <taxon>Bacteria</taxon>
        <taxon>Bacillati</taxon>
        <taxon>Actinomycetota</taxon>
        <taxon>Actinomycetes</taxon>
        <taxon>Kitasatosporales</taxon>
        <taxon>Streptomycetaceae</taxon>
        <taxon>Actinacidiphila</taxon>
    </lineage>
</organism>
<feature type="transmembrane region" description="Helical" evidence="1">
    <location>
        <begin position="28"/>
        <end position="48"/>
    </location>
</feature>
<keyword evidence="1" id="KW-0472">Membrane</keyword>
<sequence length="64" mass="6485">MILSISAVLLFGVASFFAVRSRATSGGAALVVFLFGFYAAATGAAGPINEFMASAAHTLAQMRG</sequence>
<keyword evidence="1" id="KW-1133">Transmembrane helix</keyword>